<comment type="similarity">
    <text evidence="2">Belongs to the histone deacetylase HD2 family.</text>
</comment>
<dbReference type="Proteomes" id="UP000249390">
    <property type="component" value="Unassembled WGS sequence"/>
</dbReference>
<comment type="subcellular location">
    <subcellularLocation>
        <location evidence="1">Nucleus</location>
        <location evidence="1">Nucleolus</location>
    </subcellularLocation>
</comment>
<dbReference type="FunFam" id="2.60.120.340:FF:000004">
    <property type="entry name" value="Histone deacetylase HDT1"/>
    <property type="match status" value="1"/>
</dbReference>
<evidence type="ECO:0000256" key="5">
    <source>
        <dbReference type="ARBA" id="ARBA00022853"/>
    </source>
</evidence>
<dbReference type="InterPro" id="IPR041232">
    <property type="entry name" value="NPL"/>
</dbReference>
<organism evidence="10 11">
    <name type="scientific">Cuscuta australis</name>
    <dbReference type="NCBI Taxonomy" id="267555"/>
    <lineage>
        <taxon>Eukaryota</taxon>
        <taxon>Viridiplantae</taxon>
        <taxon>Streptophyta</taxon>
        <taxon>Embryophyta</taxon>
        <taxon>Tracheophyta</taxon>
        <taxon>Spermatophyta</taxon>
        <taxon>Magnoliopsida</taxon>
        <taxon>eudicotyledons</taxon>
        <taxon>Gunneridae</taxon>
        <taxon>Pentapetalae</taxon>
        <taxon>asterids</taxon>
        <taxon>lamiids</taxon>
        <taxon>Solanales</taxon>
        <taxon>Convolvulaceae</taxon>
        <taxon>Cuscuteae</taxon>
        <taxon>Cuscuta</taxon>
        <taxon>Cuscuta subgen. Grammica</taxon>
        <taxon>Cuscuta sect. Cleistogrammica</taxon>
    </lineage>
</organism>
<keyword evidence="7" id="KW-0804">Transcription</keyword>
<evidence type="ECO:0000313" key="11">
    <source>
        <dbReference type="Proteomes" id="UP000249390"/>
    </source>
</evidence>
<gene>
    <name evidence="10" type="ORF">DM860_003332</name>
</gene>
<keyword evidence="4" id="KW-0378">Hydrolase</keyword>
<dbReference type="AlphaFoldDB" id="A0A328DKJ1"/>
<dbReference type="GO" id="GO:0005730">
    <property type="term" value="C:nucleolus"/>
    <property type="evidence" value="ECO:0007669"/>
    <property type="project" value="UniProtKB-SubCell"/>
</dbReference>
<evidence type="ECO:0000259" key="9">
    <source>
        <dbReference type="Pfam" id="PF17800"/>
    </source>
</evidence>
<evidence type="ECO:0000256" key="6">
    <source>
        <dbReference type="ARBA" id="ARBA00023015"/>
    </source>
</evidence>
<keyword evidence="5" id="KW-0156">Chromatin regulator</keyword>
<reference evidence="10 11" key="1">
    <citation type="submission" date="2018-06" db="EMBL/GenBank/DDBJ databases">
        <title>The Genome of Cuscuta australis (Dodder) Provides Insight into the Evolution of Plant Parasitism.</title>
        <authorList>
            <person name="Liu H."/>
        </authorList>
    </citation>
    <scope>NUCLEOTIDE SEQUENCE [LARGE SCALE GENOMIC DNA]</scope>
    <source>
        <strain evidence="11">cv. Yunnan</strain>
        <tissue evidence="10">Vines</tissue>
    </source>
</reference>
<evidence type="ECO:0000256" key="1">
    <source>
        <dbReference type="ARBA" id="ARBA00004604"/>
    </source>
</evidence>
<accession>A0A328DKJ1</accession>
<evidence type="ECO:0000256" key="4">
    <source>
        <dbReference type="ARBA" id="ARBA00022801"/>
    </source>
</evidence>
<keyword evidence="11" id="KW-1185">Reference proteome</keyword>
<dbReference type="Pfam" id="PF17800">
    <property type="entry name" value="NPL"/>
    <property type="match status" value="1"/>
</dbReference>
<dbReference type="GO" id="GO:0006325">
    <property type="term" value="P:chromatin organization"/>
    <property type="evidence" value="ECO:0007669"/>
    <property type="project" value="UniProtKB-KW"/>
</dbReference>
<keyword evidence="6" id="KW-0805">Transcription regulation</keyword>
<protein>
    <recommendedName>
        <fullName evidence="9">Nucleoplasmin-like domain-containing protein</fullName>
    </recommendedName>
</protein>
<comment type="caution">
    <text evidence="10">The sequence shown here is derived from an EMBL/GenBank/DDBJ whole genome shotgun (WGS) entry which is preliminary data.</text>
</comment>
<evidence type="ECO:0000313" key="10">
    <source>
        <dbReference type="EMBL" id="RAL44573.1"/>
    </source>
</evidence>
<keyword evidence="8" id="KW-0539">Nucleus</keyword>
<evidence type="ECO:0000256" key="7">
    <source>
        <dbReference type="ARBA" id="ARBA00023163"/>
    </source>
</evidence>
<proteinExistence type="inferred from homology"/>
<sequence>MEFWGVEVKSGQNLPVYPGDIQVIHLSQSNIGELKKEKGGESISLYVTVDGKKLVLSTLHTEKLPQQQFDLIFDRKFELSHNWKNGSVFFYGYRAVKPGEYPLL</sequence>
<keyword evidence="3" id="KW-0678">Repressor</keyword>
<name>A0A328DKJ1_9ASTE</name>
<feature type="domain" description="Nucleoplasmin-like" evidence="9">
    <location>
        <begin position="3"/>
        <end position="93"/>
    </location>
</feature>
<dbReference type="GO" id="GO:0016787">
    <property type="term" value="F:hydrolase activity"/>
    <property type="evidence" value="ECO:0007669"/>
    <property type="project" value="UniProtKB-KW"/>
</dbReference>
<evidence type="ECO:0000256" key="8">
    <source>
        <dbReference type="ARBA" id="ARBA00023242"/>
    </source>
</evidence>
<dbReference type="Gene3D" id="2.60.120.340">
    <property type="entry name" value="Nucleoplasmin core domain"/>
    <property type="match status" value="1"/>
</dbReference>
<evidence type="ECO:0000256" key="2">
    <source>
        <dbReference type="ARBA" id="ARBA00006673"/>
    </source>
</evidence>
<dbReference type="EMBL" id="NQVE01000142">
    <property type="protein sequence ID" value="RAL44573.1"/>
    <property type="molecule type" value="Genomic_DNA"/>
</dbReference>
<evidence type="ECO:0000256" key="3">
    <source>
        <dbReference type="ARBA" id="ARBA00022491"/>
    </source>
</evidence>